<organism evidence="15 16">
    <name type="scientific">Polypterus senegalus</name>
    <name type="common">Senegal bichir</name>
    <dbReference type="NCBI Taxonomy" id="55291"/>
    <lineage>
        <taxon>Eukaryota</taxon>
        <taxon>Metazoa</taxon>
        <taxon>Chordata</taxon>
        <taxon>Craniata</taxon>
        <taxon>Vertebrata</taxon>
        <taxon>Euteleostomi</taxon>
        <taxon>Actinopterygii</taxon>
        <taxon>Polypteriformes</taxon>
        <taxon>Polypteridae</taxon>
        <taxon>Polypterus</taxon>
    </lineage>
</organism>
<keyword evidence="3" id="KW-0813">Transport</keyword>
<evidence type="ECO:0000256" key="8">
    <source>
        <dbReference type="ARBA" id="ARBA00023136"/>
    </source>
</evidence>
<evidence type="ECO:0000313" key="16">
    <source>
        <dbReference type="Proteomes" id="UP000886611"/>
    </source>
</evidence>
<dbReference type="Pfam" id="PF00622">
    <property type="entry name" value="SPRY"/>
    <property type="match status" value="1"/>
</dbReference>
<dbReference type="PROSITE" id="PS50188">
    <property type="entry name" value="B302_SPRY"/>
    <property type="match status" value="1"/>
</dbReference>
<gene>
    <name evidence="15" type="primary">Trpm5_2</name>
    <name evidence="15" type="ORF">GTO96_0007477</name>
</gene>
<dbReference type="InterPro" id="IPR036179">
    <property type="entry name" value="Ig-like_dom_sf"/>
</dbReference>
<dbReference type="Pfam" id="PF25508">
    <property type="entry name" value="TRPM2"/>
    <property type="match status" value="1"/>
</dbReference>
<feature type="domain" description="Ig-like" evidence="14">
    <location>
        <begin position="1176"/>
        <end position="1284"/>
    </location>
</feature>
<feature type="transmembrane region" description="Helical" evidence="12">
    <location>
        <begin position="752"/>
        <end position="774"/>
    </location>
</feature>
<dbReference type="Pfam" id="PF22705">
    <property type="entry name" value="C2-set_3"/>
    <property type="match status" value="1"/>
</dbReference>
<keyword evidence="7" id="KW-0406">Ion transport</keyword>
<keyword evidence="5" id="KW-0732">Signal</keyword>
<dbReference type="InterPro" id="IPR057366">
    <property type="entry name" value="TRPM-like"/>
</dbReference>
<name>A0A8X7WT63_POLSE</name>
<dbReference type="Proteomes" id="UP000886611">
    <property type="component" value="Unassembled WGS sequence"/>
</dbReference>
<protein>
    <submittedName>
        <fullName evidence="15">TRPM5 protein</fullName>
    </submittedName>
</protein>
<proteinExistence type="predicted"/>
<evidence type="ECO:0000256" key="10">
    <source>
        <dbReference type="ARBA" id="ARBA00023319"/>
    </source>
</evidence>
<evidence type="ECO:0000256" key="3">
    <source>
        <dbReference type="ARBA" id="ARBA00022448"/>
    </source>
</evidence>
<dbReference type="PANTHER" id="PTHR13800:SF6">
    <property type="entry name" value="TRANSIENT RECEPTOR POTENTIAL CATION CHANNEL SUBFAMILY M MEMBER 4"/>
    <property type="match status" value="1"/>
</dbReference>
<feature type="transmembrane region" description="Helical" evidence="12">
    <location>
        <begin position="1296"/>
        <end position="1316"/>
    </location>
</feature>
<dbReference type="InterPro" id="IPR003877">
    <property type="entry name" value="SPRY_dom"/>
</dbReference>
<feature type="non-terminal residue" evidence="15">
    <location>
        <position position="1"/>
    </location>
</feature>
<feature type="transmembrane region" description="Helical" evidence="12">
    <location>
        <begin position="826"/>
        <end position="844"/>
    </location>
</feature>
<dbReference type="InterPro" id="IPR005821">
    <property type="entry name" value="Ion_trans_dom"/>
</dbReference>
<dbReference type="InterPro" id="IPR013783">
    <property type="entry name" value="Ig-like_fold"/>
</dbReference>
<dbReference type="InterPro" id="IPR001870">
    <property type="entry name" value="B30.2/SPRY"/>
</dbReference>
<feature type="non-terminal residue" evidence="15">
    <location>
        <position position="1459"/>
    </location>
</feature>
<sequence length="1459" mass="167118">MPKKCTIDRILALKVLMDYKRKYWQSFFTAFVNFCKAFDSVDRATLWDILRLCRIPPKLLDIMSGLYTDTVNAVNGSLCQCGSPREKHVAVTTEDNFSAAMVSKWDPQLHTKEEPTDAYGTLEFSGVSRKQSHFLRCSNSTDPKIIYNMLTGTWNIPPPNLVVSVMGGSDKMKAWMIDVLRQGLVRAAQSTGAWIITKGIRTGIGRYVGEAVRDHATARTQSSNKVVALGVVPWGMVHNNHLLVNAKRVEQSVKNSIPWMIVARSGGVADFLCDIYDEAVTQEGLADVLEDKVKKHFPGQNMANFTELNIMQHKDLLTIYDVHQDGTEDFDTLILKSLVKACKKQETNAIEYIDELKLAVAWNRVDIARSELFKSVVHWKFTDLEDPMTDALVNDKPDFVKLFIENGLSVFEYLTYKRLEELYCSVPEHSLIYHLLMRKHSERKEILFTKEGPIPPEEMEKGKNITLYEVSKVLHDLLGGVCHPMYSDDVLMGTTDSAKRPVTNVSNAFHKNSDKYHLHVIHPWTSLFIWAVLQNRREMAAYFWEMAGDSVVSALAACKILKEMSRLENETETKVSMKELSARFEQLAHDMFSECYRSSESRAFTLLIRQSPTWGKATALLLATEADARHFFSQDGVQSLLTQIWWGDIHQGTAIWKLIIHLFIPPLVYTSLIKYRNTDEETKEEEQHKLELESFEGDTVLSLNDILSNDSDTEEMEALKGNHKDVSSHGVKPQPQRPFYVTRWKKFWNAPVTAFLGNVIMYFTFLFLFSYVLLLDFQPPPPSGPSNSEIVLYIWVATLVCEEVRQSFFVGNLSIKQKLKYYFEDIWNKCDVTAISLFIIGLICRMFPFSYDLGRTFLCLDFMIFTLRLIHIFAVHKQLGPKIIIVGKMMKDVFFFLFFLGVWLLAYGVTTQGLLHPNDSRVDWIFRRVFYRPYLHIFGQIPLDEIDASHISIQNCTNDPVEIMMGDFPPCTNTYANWVVILLLVIYLLVTNILLLNLLIAMFSYTFSTVQGCSDIHWKFQRYNLIVEYHNRPALPPPFIIFSHIHLFIKRCIRKIESIKKRHFMVELEKRQDSRLMTWEAVQKENFLVQQNKLKRESDSERLKRTSAKSSIAPVHSHGWWSLLRKTMQTSSADLHQFLRPRDHSSRSTLATGTITDVGNSSPVHTVRNDHTAYRPVVCYDYYAPSRSYELDMGTRPEFQMDKYASRIVTLSCVSNDWYPAPVVSWVVGEDGKPMASEKSEDIANNKAHINVRETLSLRAENDLQVTCIMSNPVLGTKTQETLRITGDFPPDVSPWFIAFIVLFLIVLAIAAWVAWKFWEKKKIIKANVTLLNSDGKSSTPFSSGHHYWEVDVGEKNWAAGLVKEGVELKGGWDVLKNMSPDKGVWALAHKSNLGYRALIPTSTGPFPITPASDPKKLGCLLDWDEKQLSIYDVGRTHRLFTFDCDSDKPVYPFLRLNI</sequence>
<reference evidence="15 16" key="1">
    <citation type="journal article" date="2021" name="Cell">
        <title>Tracing the genetic footprints of vertebrate landing in non-teleost ray-finned fishes.</title>
        <authorList>
            <person name="Bi X."/>
            <person name="Wang K."/>
            <person name="Yang L."/>
            <person name="Pan H."/>
            <person name="Jiang H."/>
            <person name="Wei Q."/>
            <person name="Fang M."/>
            <person name="Yu H."/>
            <person name="Zhu C."/>
            <person name="Cai Y."/>
            <person name="He Y."/>
            <person name="Gan X."/>
            <person name="Zeng H."/>
            <person name="Yu D."/>
            <person name="Zhu Y."/>
            <person name="Jiang H."/>
            <person name="Qiu Q."/>
            <person name="Yang H."/>
            <person name="Zhang Y.E."/>
            <person name="Wang W."/>
            <person name="Zhu M."/>
            <person name="He S."/>
            <person name="Zhang G."/>
        </authorList>
    </citation>
    <scope>NUCLEOTIDE SEQUENCE [LARGE SCALE GENOMIC DNA]</scope>
    <source>
        <strain evidence="15">Bchr_013</strain>
    </source>
</reference>
<dbReference type="Gene3D" id="2.60.40.10">
    <property type="entry name" value="Immunoglobulins"/>
    <property type="match status" value="1"/>
</dbReference>
<dbReference type="GO" id="GO:0005886">
    <property type="term" value="C:plasma membrane"/>
    <property type="evidence" value="ECO:0007669"/>
    <property type="project" value="TreeGrafter"/>
</dbReference>
<dbReference type="SUPFAM" id="SSF48726">
    <property type="entry name" value="Immunoglobulin"/>
    <property type="match status" value="1"/>
</dbReference>
<dbReference type="Pfam" id="PF00520">
    <property type="entry name" value="Ion_trans"/>
    <property type="match status" value="1"/>
</dbReference>
<feature type="transmembrane region" description="Helical" evidence="12">
    <location>
        <begin position="894"/>
        <end position="915"/>
    </location>
</feature>
<dbReference type="InterPro" id="IPR041491">
    <property type="entry name" value="TRPM_SLOG"/>
</dbReference>
<comment type="subcellular location">
    <subcellularLocation>
        <location evidence="1">Membrane</location>
        <topology evidence="1">Multi-pass membrane protein</topology>
    </subcellularLocation>
    <subcellularLocation>
        <location evidence="2">Membrane</location>
        <topology evidence="2">Single-pass type I membrane protein</topology>
    </subcellularLocation>
</comment>
<dbReference type="PROSITE" id="PS50835">
    <property type="entry name" value="IG_LIKE"/>
    <property type="match status" value="1"/>
</dbReference>
<evidence type="ECO:0000256" key="4">
    <source>
        <dbReference type="ARBA" id="ARBA00022692"/>
    </source>
</evidence>
<comment type="caution">
    <text evidence="15">The sequence shown here is derived from an EMBL/GenBank/DDBJ whole genome shotgun (WGS) entry which is preliminary data.</text>
</comment>
<keyword evidence="4 12" id="KW-0812">Transmembrane</keyword>
<evidence type="ECO:0000256" key="7">
    <source>
        <dbReference type="ARBA" id="ARBA00023065"/>
    </source>
</evidence>
<dbReference type="InterPro" id="IPR053896">
    <property type="entry name" value="BTN3A2-like_Ig-C"/>
</dbReference>
<feature type="domain" description="B30.2/SPRY" evidence="13">
    <location>
        <begin position="1267"/>
        <end position="1459"/>
    </location>
</feature>
<evidence type="ECO:0000256" key="11">
    <source>
        <dbReference type="SAM" id="MobiDB-lite"/>
    </source>
</evidence>
<dbReference type="SUPFAM" id="SSF49899">
    <property type="entry name" value="Concanavalin A-like lectins/glucanases"/>
    <property type="match status" value="1"/>
</dbReference>
<dbReference type="InterPro" id="IPR050927">
    <property type="entry name" value="TRPM"/>
</dbReference>
<evidence type="ECO:0000256" key="9">
    <source>
        <dbReference type="ARBA" id="ARBA00023303"/>
    </source>
</evidence>
<dbReference type="GO" id="GO:0005227">
    <property type="term" value="F:calcium-activated cation channel activity"/>
    <property type="evidence" value="ECO:0007669"/>
    <property type="project" value="TreeGrafter"/>
</dbReference>
<dbReference type="PANTHER" id="PTHR13800">
    <property type="entry name" value="TRANSIENT RECEPTOR POTENTIAL CATION CHANNEL, SUBFAMILY M, MEMBER 6"/>
    <property type="match status" value="1"/>
</dbReference>
<keyword evidence="9" id="KW-0407">Ion channel</keyword>
<keyword evidence="10" id="KW-0393">Immunoglobulin domain</keyword>
<evidence type="ECO:0000259" key="14">
    <source>
        <dbReference type="PROSITE" id="PS50835"/>
    </source>
</evidence>
<evidence type="ECO:0000259" key="13">
    <source>
        <dbReference type="PROSITE" id="PS50188"/>
    </source>
</evidence>
<dbReference type="Gene3D" id="2.60.120.920">
    <property type="match status" value="1"/>
</dbReference>
<accession>A0A8X7WT63</accession>
<feature type="transmembrane region" description="Helical" evidence="12">
    <location>
        <begin position="975"/>
        <end position="1005"/>
    </location>
</feature>
<evidence type="ECO:0000256" key="1">
    <source>
        <dbReference type="ARBA" id="ARBA00004141"/>
    </source>
</evidence>
<evidence type="ECO:0000256" key="6">
    <source>
        <dbReference type="ARBA" id="ARBA00022989"/>
    </source>
</evidence>
<dbReference type="Pfam" id="PF18139">
    <property type="entry name" value="LSDAT_euk"/>
    <property type="match status" value="1"/>
</dbReference>
<feature type="region of interest" description="Disordered" evidence="11">
    <location>
        <begin position="1146"/>
        <end position="1167"/>
    </location>
</feature>
<keyword evidence="6 12" id="KW-1133">Transmembrane helix</keyword>
<evidence type="ECO:0000256" key="12">
    <source>
        <dbReference type="SAM" id="Phobius"/>
    </source>
</evidence>
<feature type="compositionally biased region" description="Polar residues" evidence="11">
    <location>
        <begin position="1147"/>
        <end position="1164"/>
    </location>
</feature>
<keyword evidence="16" id="KW-1185">Reference proteome</keyword>
<dbReference type="InterPro" id="IPR043136">
    <property type="entry name" value="B30.2/SPRY_sf"/>
</dbReference>
<evidence type="ECO:0000256" key="2">
    <source>
        <dbReference type="ARBA" id="ARBA00004479"/>
    </source>
</evidence>
<keyword evidence="8 12" id="KW-0472">Membrane</keyword>
<dbReference type="GO" id="GO:0099604">
    <property type="term" value="F:ligand-gated calcium channel activity"/>
    <property type="evidence" value="ECO:0007669"/>
    <property type="project" value="TreeGrafter"/>
</dbReference>
<dbReference type="EMBL" id="JAATIS010009265">
    <property type="protein sequence ID" value="KAG2455230.1"/>
    <property type="molecule type" value="Genomic_DNA"/>
</dbReference>
<dbReference type="InterPro" id="IPR013320">
    <property type="entry name" value="ConA-like_dom_sf"/>
</dbReference>
<evidence type="ECO:0000256" key="5">
    <source>
        <dbReference type="ARBA" id="ARBA00022729"/>
    </source>
</evidence>
<dbReference type="InterPro" id="IPR007110">
    <property type="entry name" value="Ig-like_dom"/>
</dbReference>
<evidence type="ECO:0000313" key="15">
    <source>
        <dbReference type="EMBL" id="KAG2455230.1"/>
    </source>
</evidence>
<dbReference type="SMART" id="SM00449">
    <property type="entry name" value="SPRY"/>
    <property type="match status" value="1"/>
</dbReference>